<organism evidence="3 5">
    <name type="scientific">Rotaria magnacalcarata</name>
    <dbReference type="NCBI Taxonomy" id="392030"/>
    <lineage>
        <taxon>Eukaryota</taxon>
        <taxon>Metazoa</taxon>
        <taxon>Spiralia</taxon>
        <taxon>Gnathifera</taxon>
        <taxon>Rotifera</taxon>
        <taxon>Eurotatoria</taxon>
        <taxon>Bdelloidea</taxon>
        <taxon>Philodinida</taxon>
        <taxon>Philodinidae</taxon>
        <taxon>Rotaria</taxon>
    </lineage>
</organism>
<dbReference type="EMBL" id="CAJOBJ010241060">
    <property type="protein sequence ID" value="CAF5075464.1"/>
    <property type="molecule type" value="Genomic_DNA"/>
</dbReference>
<feature type="region of interest" description="Disordered" evidence="1">
    <location>
        <begin position="28"/>
        <end position="70"/>
    </location>
</feature>
<dbReference type="Proteomes" id="UP000681967">
    <property type="component" value="Unassembled WGS sequence"/>
</dbReference>
<evidence type="ECO:0000313" key="4">
    <source>
        <dbReference type="EMBL" id="CAF5075464.1"/>
    </source>
</evidence>
<evidence type="ECO:0000256" key="1">
    <source>
        <dbReference type="SAM" id="MobiDB-lite"/>
    </source>
</evidence>
<gene>
    <name evidence="3" type="ORF">BYL167_LOCUS52299</name>
    <name evidence="4" type="ORF">GIL414_LOCUS61388</name>
</gene>
<dbReference type="AlphaFoldDB" id="A0A8S3C9V8"/>
<evidence type="ECO:0000259" key="2">
    <source>
        <dbReference type="PROSITE" id="PS00028"/>
    </source>
</evidence>
<feature type="non-terminal residue" evidence="3">
    <location>
        <position position="1"/>
    </location>
</feature>
<reference evidence="3" key="1">
    <citation type="submission" date="2021-02" db="EMBL/GenBank/DDBJ databases">
        <authorList>
            <person name="Nowell W R."/>
        </authorList>
    </citation>
    <scope>NUCLEOTIDE SEQUENCE</scope>
</reference>
<feature type="compositionally biased region" description="Polar residues" evidence="1">
    <location>
        <begin position="57"/>
        <end position="70"/>
    </location>
</feature>
<comment type="caution">
    <text evidence="3">The sequence shown here is derived from an EMBL/GenBank/DDBJ whole genome shotgun (WGS) entry which is preliminary data.</text>
</comment>
<dbReference type="Proteomes" id="UP000681720">
    <property type="component" value="Unassembled WGS sequence"/>
</dbReference>
<dbReference type="EMBL" id="CAJOBH010168754">
    <property type="protein sequence ID" value="CAF4903854.1"/>
    <property type="molecule type" value="Genomic_DNA"/>
</dbReference>
<evidence type="ECO:0000313" key="3">
    <source>
        <dbReference type="EMBL" id="CAF4903854.1"/>
    </source>
</evidence>
<sequence length="70" mass="7748">ILKCLHCSLSFETLPDLTAHMMKTNHFTPLVSSSSSSSSSSNSYQYSNPKQQQQHSPTKISNSNLRSTCL</sequence>
<feature type="non-terminal residue" evidence="3">
    <location>
        <position position="70"/>
    </location>
</feature>
<name>A0A8S3C9V8_9BILA</name>
<feature type="compositionally biased region" description="Low complexity" evidence="1">
    <location>
        <begin position="32"/>
        <end position="56"/>
    </location>
</feature>
<evidence type="ECO:0000313" key="5">
    <source>
        <dbReference type="Proteomes" id="UP000681967"/>
    </source>
</evidence>
<dbReference type="InterPro" id="IPR013087">
    <property type="entry name" value="Znf_C2H2_type"/>
</dbReference>
<proteinExistence type="predicted"/>
<feature type="domain" description="C2H2-type" evidence="2">
    <location>
        <begin position="4"/>
        <end position="26"/>
    </location>
</feature>
<protein>
    <recommendedName>
        <fullName evidence="2">C2H2-type domain-containing protein</fullName>
    </recommendedName>
</protein>
<dbReference type="PROSITE" id="PS00028">
    <property type="entry name" value="ZINC_FINGER_C2H2_1"/>
    <property type="match status" value="1"/>
</dbReference>
<accession>A0A8S3C9V8</accession>